<organism evidence="3 4">
    <name type="scientific">Rosa chinensis</name>
    <name type="common">China rose</name>
    <dbReference type="NCBI Taxonomy" id="74649"/>
    <lineage>
        <taxon>Eukaryota</taxon>
        <taxon>Viridiplantae</taxon>
        <taxon>Streptophyta</taxon>
        <taxon>Embryophyta</taxon>
        <taxon>Tracheophyta</taxon>
        <taxon>Spermatophyta</taxon>
        <taxon>Magnoliopsida</taxon>
        <taxon>eudicotyledons</taxon>
        <taxon>Gunneridae</taxon>
        <taxon>Pentapetalae</taxon>
        <taxon>rosids</taxon>
        <taxon>fabids</taxon>
        <taxon>Rosales</taxon>
        <taxon>Rosaceae</taxon>
        <taxon>Rosoideae</taxon>
        <taxon>Rosoideae incertae sedis</taxon>
        <taxon>Rosa</taxon>
    </lineage>
</organism>
<evidence type="ECO:0000256" key="2">
    <source>
        <dbReference type="SAM" id="SignalP"/>
    </source>
</evidence>
<feature type="signal peptide" evidence="2">
    <location>
        <begin position="1"/>
        <end position="17"/>
    </location>
</feature>
<dbReference type="OMA" id="MEIYPDP"/>
<feature type="transmembrane region" description="Helical" evidence="1">
    <location>
        <begin position="313"/>
        <end position="330"/>
    </location>
</feature>
<dbReference type="InterPro" id="IPR018790">
    <property type="entry name" value="DUF2358"/>
</dbReference>
<dbReference type="Proteomes" id="UP000238479">
    <property type="component" value="Chromosome 3"/>
</dbReference>
<accession>A0A2P6R514</accession>
<dbReference type="STRING" id="74649.A0A2P6R514"/>
<keyword evidence="4" id="KW-1185">Reference proteome</keyword>
<keyword evidence="1" id="KW-0472">Membrane</keyword>
<evidence type="ECO:0000313" key="4">
    <source>
        <dbReference type="Proteomes" id="UP000238479"/>
    </source>
</evidence>
<sequence>MMMIMMMNSCCTTGTSATTFTALLAATTTTTSCCLRRRESKTTTAANSKSIFFISKYSKPFSTASSSQDSHHVHHPFLLRVTNDQGGTELSSSSDSDKEYLRSEADRIVDGLNFGELCDEFECISSPLVEATARQLVRDILELREGNRALGTFALSVQYKDPVRSFSGRDKYKRPLWITTALEKPSVSVQDMSMLSTSVLSIKWTIKGKPKNILGGDLILKINSQFTLNQISGQVTRHEEFWDLSASSFISQAYFWTSRRLFATIEGGKDLTDAVKSLSSRFPTEKQNMDIFPDPYGDPTKFFQRDDGFQRDVYQIALFLALVYFVVQLLRTTL</sequence>
<keyword evidence="1" id="KW-0812">Transmembrane</keyword>
<protein>
    <recommendedName>
        <fullName evidence="5">NTF2-like domain-containing protein</fullName>
    </recommendedName>
</protein>
<name>A0A2P6R514_ROSCH</name>
<dbReference type="Pfam" id="PF10184">
    <property type="entry name" value="DUF2358"/>
    <property type="match status" value="1"/>
</dbReference>
<proteinExistence type="predicted"/>
<evidence type="ECO:0000313" key="3">
    <source>
        <dbReference type="EMBL" id="PRQ41520.1"/>
    </source>
</evidence>
<dbReference type="PANTHER" id="PTHR36334:SF1">
    <property type="entry name" value="PROTEIN, PUTATIVE (DUF2358)-RELATED"/>
    <property type="match status" value="1"/>
</dbReference>
<feature type="chain" id="PRO_5015189250" description="NTF2-like domain-containing protein" evidence="2">
    <location>
        <begin position="18"/>
        <end position="334"/>
    </location>
</feature>
<evidence type="ECO:0008006" key="5">
    <source>
        <dbReference type="Google" id="ProtNLM"/>
    </source>
</evidence>
<dbReference type="AlphaFoldDB" id="A0A2P6R514"/>
<dbReference type="GO" id="GO:0009507">
    <property type="term" value="C:chloroplast"/>
    <property type="evidence" value="ECO:0007669"/>
    <property type="project" value="TreeGrafter"/>
</dbReference>
<dbReference type="PANTHER" id="PTHR36334">
    <property type="entry name" value="PROTEIN, PUTATIVE (DUF2358)-RELATED"/>
    <property type="match status" value="1"/>
</dbReference>
<reference evidence="3 4" key="1">
    <citation type="journal article" date="2018" name="Nat. Genet.">
        <title>The Rosa genome provides new insights in the design of modern roses.</title>
        <authorList>
            <person name="Bendahmane M."/>
        </authorList>
    </citation>
    <scope>NUCLEOTIDE SEQUENCE [LARGE SCALE GENOMIC DNA]</scope>
    <source>
        <strain evidence="4">cv. Old Blush</strain>
    </source>
</reference>
<dbReference type="Gramene" id="PRQ41520">
    <property type="protein sequence ID" value="PRQ41520"/>
    <property type="gene ID" value="RchiOBHm_Chr3g0447741"/>
</dbReference>
<keyword evidence="1" id="KW-1133">Transmembrane helix</keyword>
<keyword evidence="2" id="KW-0732">Signal</keyword>
<dbReference type="OrthoDB" id="2016221at2759"/>
<evidence type="ECO:0000256" key="1">
    <source>
        <dbReference type="SAM" id="Phobius"/>
    </source>
</evidence>
<gene>
    <name evidence="3" type="ORF">RchiOBHm_Chr3g0447741</name>
</gene>
<comment type="caution">
    <text evidence="3">The sequence shown here is derived from an EMBL/GenBank/DDBJ whole genome shotgun (WGS) entry which is preliminary data.</text>
</comment>
<dbReference type="EMBL" id="PDCK01000041">
    <property type="protein sequence ID" value="PRQ41520.1"/>
    <property type="molecule type" value="Genomic_DNA"/>
</dbReference>